<name>A0A099KWE0_COLPS</name>
<organism evidence="1 2">
    <name type="scientific">Colwellia psychrerythraea</name>
    <name type="common">Vibrio psychroerythus</name>
    <dbReference type="NCBI Taxonomy" id="28229"/>
    <lineage>
        <taxon>Bacteria</taxon>
        <taxon>Pseudomonadati</taxon>
        <taxon>Pseudomonadota</taxon>
        <taxon>Gammaproteobacteria</taxon>
        <taxon>Alteromonadales</taxon>
        <taxon>Colwelliaceae</taxon>
        <taxon>Colwellia</taxon>
    </lineage>
</organism>
<proteinExistence type="predicted"/>
<protein>
    <recommendedName>
        <fullName evidence="3">Outer membrane protein beta-barrel domain-containing protein</fullName>
    </recommendedName>
</protein>
<dbReference type="Proteomes" id="UP000029868">
    <property type="component" value="Unassembled WGS sequence"/>
</dbReference>
<accession>A0A099KWE0</accession>
<dbReference type="AlphaFoldDB" id="A0A099KWE0"/>
<reference evidence="1 2" key="1">
    <citation type="submission" date="2014-08" db="EMBL/GenBank/DDBJ databases">
        <title>Genomic and Phenotypic Diversity of Colwellia psychrerythraea strains from Disparate Marine Basins.</title>
        <authorList>
            <person name="Techtmann S.M."/>
            <person name="Stelling S.C."/>
            <person name="Utturkar S.M."/>
            <person name="Alshibli N."/>
            <person name="Harris A."/>
            <person name="Brown S.D."/>
            <person name="Hazen T.C."/>
        </authorList>
    </citation>
    <scope>NUCLEOTIDE SEQUENCE [LARGE SCALE GENOMIC DNA]</scope>
    <source>
        <strain evidence="1 2">GAB14E</strain>
    </source>
</reference>
<sequence length="120" mass="13599">MYFAFNRYEQGGIGIGIEVSAYRYDQDMSDFDYSSTYTERDISLTLPISATKKIYITPSLGLRQIRNVSEINGKKTESSQYEPLYGLDFTYMLDNVSLTVGVDKSKSSDWSMTYGLGVSF</sequence>
<evidence type="ECO:0008006" key="3">
    <source>
        <dbReference type="Google" id="ProtNLM"/>
    </source>
</evidence>
<gene>
    <name evidence="1" type="ORF">GAB14E_2140</name>
</gene>
<comment type="caution">
    <text evidence="1">The sequence shown here is derived from an EMBL/GenBank/DDBJ whole genome shotgun (WGS) entry which is preliminary data.</text>
</comment>
<dbReference type="EMBL" id="JQEC01000016">
    <property type="protein sequence ID" value="KGJ94906.1"/>
    <property type="molecule type" value="Genomic_DNA"/>
</dbReference>
<dbReference type="RefSeq" id="WP_033081811.1">
    <property type="nucleotide sequence ID" value="NZ_JQEC01000016.1"/>
</dbReference>
<evidence type="ECO:0000313" key="1">
    <source>
        <dbReference type="EMBL" id="KGJ94906.1"/>
    </source>
</evidence>
<evidence type="ECO:0000313" key="2">
    <source>
        <dbReference type="Proteomes" id="UP000029868"/>
    </source>
</evidence>